<protein>
    <submittedName>
        <fullName evidence="1">Uncharacterized protein</fullName>
    </submittedName>
</protein>
<dbReference type="OrthoDB" id="6363818at2759"/>
<reference evidence="1 2" key="1">
    <citation type="journal article" date="2019" name="PLoS Biol.">
        <title>Sex chromosomes control vertical transmission of feminizing Wolbachia symbionts in an isopod.</title>
        <authorList>
            <person name="Becking T."/>
            <person name="Chebbi M.A."/>
            <person name="Giraud I."/>
            <person name="Moumen B."/>
            <person name="Laverre T."/>
            <person name="Caubet Y."/>
            <person name="Peccoud J."/>
            <person name="Gilbert C."/>
            <person name="Cordaux R."/>
        </authorList>
    </citation>
    <scope>NUCLEOTIDE SEQUENCE [LARGE SCALE GENOMIC DNA]</scope>
    <source>
        <strain evidence="1">ANa2</strain>
        <tissue evidence="1">Whole body excluding digestive tract and cuticle</tissue>
    </source>
</reference>
<accession>A0A5N5STJ8</accession>
<keyword evidence="2" id="KW-1185">Reference proteome</keyword>
<dbReference type="Proteomes" id="UP000326759">
    <property type="component" value="Unassembled WGS sequence"/>
</dbReference>
<organism evidence="1 2">
    <name type="scientific">Armadillidium nasatum</name>
    <dbReference type="NCBI Taxonomy" id="96803"/>
    <lineage>
        <taxon>Eukaryota</taxon>
        <taxon>Metazoa</taxon>
        <taxon>Ecdysozoa</taxon>
        <taxon>Arthropoda</taxon>
        <taxon>Crustacea</taxon>
        <taxon>Multicrustacea</taxon>
        <taxon>Malacostraca</taxon>
        <taxon>Eumalacostraca</taxon>
        <taxon>Peracarida</taxon>
        <taxon>Isopoda</taxon>
        <taxon>Oniscidea</taxon>
        <taxon>Crinocheta</taxon>
        <taxon>Armadillidiidae</taxon>
        <taxon>Armadillidium</taxon>
    </lineage>
</organism>
<dbReference type="SUPFAM" id="SSF52058">
    <property type="entry name" value="L domain-like"/>
    <property type="match status" value="1"/>
</dbReference>
<sequence>MLLLKPYVFFIHSFAFFFFRGLKNVTQISIQESDLGILRRLAFNGFSNIGELRIINNKVDAIESLTVEEESNVDGVIVKGNHFLNIKESEDVLKIRANERTVIVENFFPCNCQLHWIVSSPSAKTAPLFNLHNYCVSPYALHGQSIDVVNLTTLEMCPNPLELQGAGPLKTMTSGYPVSYGDQN</sequence>
<name>A0A5N5STJ8_9CRUS</name>
<dbReference type="AlphaFoldDB" id="A0A5N5STJ8"/>
<proteinExistence type="predicted"/>
<comment type="caution">
    <text evidence="1">The sequence shown here is derived from an EMBL/GenBank/DDBJ whole genome shotgun (WGS) entry which is preliminary data.</text>
</comment>
<evidence type="ECO:0000313" key="1">
    <source>
        <dbReference type="EMBL" id="KAB7497531.1"/>
    </source>
</evidence>
<dbReference type="InterPro" id="IPR032675">
    <property type="entry name" value="LRR_dom_sf"/>
</dbReference>
<dbReference type="EMBL" id="SEYY01020162">
    <property type="protein sequence ID" value="KAB7497531.1"/>
    <property type="molecule type" value="Genomic_DNA"/>
</dbReference>
<dbReference type="Gene3D" id="3.80.10.10">
    <property type="entry name" value="Ribonuclease Inhibitor"/>
    <property type="match status" value="1"/>
</dbReference>
<gene>
    <name evidence="1" type="ORF">Anas_07956</name>
</gene>
<evidence type="ECO:0000313" key="2">
    <source>
        <dbReference type="Proteomes" id="UP000326759"/>
    </source>
</evidence>